<evidence type="ECO:0000256" key="3">
    <source>
        <dbReference type="ARBA" id="ARBA00022833"/>
    </source>
</evidence>
<evidence type="ECO:0000259" key="5">
    <source>
        <dbReference type="PROSITE" id="PS50865"/>
    </source>
</evidence>
<evidence type="ECO:0000256" key="2">
    <source>
        <dbReference type="ARBA" id="ARBA00022771"/>
    </source>
</evidence>
<dbReference type="Proteomes" id="UP000285301">
    <property type="component" value="Unassembled WGS sequence"/>
</dbReference>
<gene>
    <name evidence="6" type="ORF">B4U79_00093</name>
</gene>
<keyword evidence="3" id="KW-0862">Zinc</keyword>
<keyword evidence="2 4" id="KW-0863">Zinc-finger</keyword>
<evidence type="ECO:0000256" key="1">
    <source>
        <dbReference type="ARBA" id="ARBA00022723"/>
    </source>
</evidence>
<dbReference type="Pfam" id="PF04194">
    <property type="entry name" value="PDCD2_C"/>
    <property type="match status" value="1"/>
</dbReference>
<accession>A0A443QWE4</accession>
<keyword evidence="1" id="KW-0479">Metal-binding</keyword>
<protein>
    <submittedName>
        <fullName evidence="6">Programmed cell death protein 2-like protein</fullName>
    </submittedName>
</protein>
<dbReference type="PROSITE" id="PS50865">
    <property type="entry name" value="ZF_MYND_2"/>
    <property type="match status" value="1"/>
</dbReference>
<dbReference type="Gene3D" id="6.10.140.2220">
    <property type="match status" value="1"/>
</dbReference>
<dbReference type="Pfam" id="PF01753">
    <property type="entry name" value="zf-MYND"/>
    <property type="match status" value="1"/>
</dbReference>
<evidence type="ECO:0000256" key="4">
    <source>
        <dbReference type="PROSITE-ProRule" id="PRU00134"/>
    </source>
</evidence>
<dbReference type="GO" id="GO:0005737">
    <property type="term" value="C:cytoplasm"/>
    <property type="evidence" value="ECO:0007669"/>
    <property type="project" value="InterPro"/>
</dbReference>
<dbReference type="STRING" id="1965070.A0A443QWE4"/>
<dbReference type="GO" id="GO:0008270">
    <property type="term" value="F:zinc ion binding"/>
    <property type="evidence" value="ECO:0007669"/>
    <property type="project" value="UniProtKB-KW"/>
</dbReference>
<dbReference type="GO" id="GO:0005634">
    <property type="term" value="C:nucleus"/>
    <property type="evidence" value="ECO:0007669"/>
    <property type="project" value="TreeGrafter"/>
</dbReference>
<comment type="caution">
    <text evidence="6">The sequence shown here is derived from an EMBL/GenBank/DDBJ whole genome shotgun (WGS) entry which is preliminary data.</text>
</comment>
<proteinExistence type="predicted"/>
<name>A0A443QWE4_9ACAR</name>
<dbReference type="PANTHER" id="PTHR12298">
    <property type="entry name" value="PCDC2 PROGRAMMED CELL DEATH PROTEIN 2 -RELATED"/>
    <property type="match status" value="1"/>
</dbReference>
<feature type="domain" description="MYND-type" evidence="5">
    <location>
        <begin position="133"/>
        <end position="170"/>
    </location>
</feature>
<dbReference type="InterPro" id="IPR002893">
    <property type="entry name" value="Znf_MYND"/>
</dbReference>
<dbReference type="PANTHER" id="PTHR12298:SF4">
    <property type="entry name" value="PROGRAMMED CELL DEATH PROTEIN 2"/>
    <property type="match status" value="1"/>
</dbReference>
<sequence>MVKIDIGFVEKLDETQRFKLKSKYFPSKVGGKPSWLSLDSLPSTEQLKCDLCGNQLIYLLQIYAPFENNSNTFHRTLFVFCCNHSKCAKFFKVCRSQLSRSNRFYDYEPPDYEAEVENVAYDPKPEVFGVKTCAVCGCFSDKLCSGCKSVSYCCKEHQKFDWKNSHRSICGKSESTVDSKKSLLFPEYELIIETEEELETNTNIENEESENQRIDEYLKYIKERKPLCQNENLDSYINCEQSDELFKSFRKKIASNPDQVIRYYSYDRNVESFEPLWVNTEKPSSTPNCSNCGSERALEFQIMPQLLYFVGENSDIDFGILTVYTCKNSCEPKSSAYIEEFIIKQDFKS</sequence>
<dbReference type="AlphaFoldDB" id="A0A443QWE4"/>
<dbReference type="EMBL" id="NCKU01003534">
    <property type="protein sequence ID" value="RWS07352.1"/>
    <property type="molecule type" value="Genomic_DNA"/>
</dbReference>
<keyword evidence="7" id="KW-1185">Reference proteome</keyword>
<evidence type="ECO:0000313" key="7">
    <source>
        <dbReference type="Proteomes" id="UP000285301"/>
    </source>
</evidence>
<dbReference type="OrthoDB" id="443682at2759"/>
<dbReference type="PROSITE" id="PS01360">
    <property type="entry name" value="ZF_MYND_1"/>
    <property type="match status" value="1"/>
</dbReference>
<reference evidence="6 7" key="1">
    <citation type="journal article" date="2018" name="Gigascience">
        <title>Genomes of trombidid mites reveal novel predicted allergens and laterally-transferred genes associated with secondary metabolism.</title>
        <authorList>
            <person name="Dong X."/>
            <person name="Chaisiri K."/>
            <person name="Xia D."/>
            <person name="Armstrong S.D."/>
            <person name="Fang Y."/>
            <person name="Donnelly M.J."/>
            <person name="Kadowaki T."/>
            <person name="McGarry J.W."/>
            <person name="Darby A.C."/>
            <person name="Makepeace B.L."/>
        </authorList>
    </citation>
    <scope>NUCLEOTIDE SEQUENCE [LARGE SCALE GENOMIC DNA]</scope>
    <source>
        <strain evidence="6">UoL-WK</strain>
    </source>
</reference>
<organism evidence="6 7">
    <name type="scientific">Dinothrombium tinctorium</name>
    <dbReference type="NCBI Taxonomy" id="1965070"/>
    <lineage>
        <taxon>Eukaryota</taxon>
        <taxon>Metazoa</taxon>
        <taxon>Ecdysozoa</taxon>
        <taxon>Arthropoda</taxon>
        <taxon>Chelicerata</taxon>
        <taxon>Arachnida</taxon>
        <taxon>Acari</taxon>
        <taxon>Acariformes</taxon>
        <taxon>Trombidiformes</taxon>
        <taxon>Prostigmata</taxon>
        <taxon>Anystina</taxon>
        <taxon>Parasitengona</taxon>
        <taxon>Trombidioidea</taxon>
        <taxon>Trombidiidae</taxon>
        <taxon>Dinothrombium</taxon>
    </lineage>
</organism>
<dbReference type="InterPro" id="IPR007320">
    <property type="entry name" value="PDCD2_C"/>
</dbReference>
<evidence type="ECO:0000313" key="6">
    <source>
        <dbReference type="EMBL" id="RWS07352.1"/>
    </source>
</evidence>
<dbReference type="SUPFAM" id="SSF144232">
    <property type="entry name" value="HIT/MYND zinc finger-like"/>
    <property type="match status" value="1"/>
</dbReference>